<keyword evidence="7" id="KW-0614">Plasmid</keyword>
<feature type="DNA-binding region" description="H-T-H motif" evidence="5">
    <location>
        <begin position="31"/>
        <end position="50"/>
    </location>
</feature>
<organism evidence="7 8">
    <name type="scientific">Rhodococcus qingshengii JCM 15477</name>
    <dbReference type="NCBI Taxonomy" id="1303681"/>
    <lineage>
        <taxon>Bacteria</taxon>
        <taxon>Bacillati</taxon>
        <taxon>Actinomycetota</taxon>
        <taxon>Actinomycetes</taxon>
        <taxon>Mycobacteriales</taxon>
        <taxon>Nocardiaceae</taxon>
        <taxon>Rhodococcus</taxon>
        <taxon>Rhodococcus erythropolis group</taxon>
    </lineage>
</organism>
<dbReference type="InterPro" id="IPR001647">
    <property type="entry name" value="HTH_TetR"/>
</dbReference>
<evidence type="ECO:0000256" key="3">
    <source>
        <dbReference type="ARBA" id="ARBA00023125"/>
    </source>
</evidence>
<evidence type="ECO:0000259" key="6">
    <source>
        <dbReference type="PROSITE" id="PS50977"/>
    </source>
</evidence>
<dbReference type="SUPFAM" id="SSF46689">
    <property type="entry name" value="Homeodomain-like"/>
    <property type="match status" value="1"/>
</dbReference>
<dbReference type="InterPro" id="IPR039538">
    <property type="entry name" value="BetI_C"/>
</dbReference>
<dbReference type="GO" id="GO:0003700">
    <property type="term" value="F:DNA-binding transcription factor activity"/>
    <property type="evidence" value="ECO:0007669"/>
    <property type="project" value="TreeGrafter"/>
</dbReference>
<dbReference type="Pfam" id="PF13977">
    <property type="entry name" value="TetR_C_6"/>
    <property type="match status" value="1"/>
</dbReference>
<dbReference type="SUPFAM" id="SSF48498">
    <property type="entry name" value="Tetracyclin repressor-like, C-terminal domain"/>
    <property type="match status" value="1"/>
</dbReference>
<dbReference type="Gene3D" id="1.10.357.10">
    <property type="entry name" value="Tetracycline Repressor, domain 2"/>
    <property type="match status" value="1"/>
</dbReference>
<dbReference type="Pfam" id="PF00440">
    <property type="entry name" value="TetR_N"/>
    <property type="match status" value="1"/>
</dbReference>
<geneLocation type="plasmid" evidence="7 8">
    <name>pdjl-6-4</name>
</geneLocation>
<dbReference type="InterPro" id="IPR050109">
    <property type="entry name" value="HTH-type_TetR-like_transc_reg"/>
</dbReference>
<keyword evidence="8" id="KW-1185">Reference proteome</keyword>
<evidence type="ECO:0000256" key="4">
    <source>
        <dbReference type="ARBA" id="ARBA00023163"/>
    </source>
</evidence>
<dbReference type="AlphaFoldDB" id="A0AB38RNQ9"/>
<dbReference type="GO" id="GO:0000976">
    <property type="term" value="F:transcription cis-regulatory region binding"/>
    <property type="evidence" value="ECO:0007669"/>
    <property type="project" value="TreeGrafter"/>
</dbReference>
<accession>A0AB38RNQ9</accession>
<name>A0AB38RNQ9_RHOSG</name>
<feature type="domain" description="HTH tetR-type" evidence="6">
    <location>
        <begin position="8"/>
        <end position="68"/>
    </location>
</feature>
<proteinExistence type="predicted"/>
<evidence type="ECO:0000313" key="7">
    <source>
        <dbReference type="EMBL" id="UPU46546.1"/>
    </source>
</evidence>
<keyword evidence="1" id="KW-0678">Repressor</keyword>
<keyword evidence="3 5" id="KW-0238">DNA-binding</keyword>
<sequence length="209" mass="22946">MPRRPDPTRRRAEIAEALVRAANRDGLHAVTMRSVAAEAGVSLRLVQYYFTSKEELLVGALQHLEQSSQERWAQRLADLPSPPPPRSIIDAFAAEALPTDEPSSMFHLVWMSYAVLAMTNTQVARHPSISGIDRLERQLTEALQRSADADELVDCDAAIEAARLVALVNGLGTSILVGQRSIDRATEVITYHLDRLFAVPPATITEPAT</sequence>
<dbReference type="RefSeq" id="WP_054802509.1">
    <property type="nucleotide sequence ID" value="NZ_CP096567.1"/>
</dbReference>
<dbReference type="InterPro" id="IPR036271">
    <property type="entry name" value="Tet_transcr_reg_TetR-rel_C_sf"/>
</dbReference>
<reference evidence="8" key="1">
    <citation type="journal article" date="2022" name="Environ. Microbiol.">
        <title>Functional analysis, diversity, and distribution of carbendazim hydrolases MheI and CbmA, responsible for the initial step in carbendazim degradation.</title>
        <authorList>
            <person name="Zhang M."/>
            <person name="Bai X."/>
            <person name="Li Q."/>
            <person name="Zhang L."/>
            <person name="Zhu Q."/>
            <person name="Gao S."/>
            <person name="Ke Z."/>
            <person name="Jiang M."/>
            <person name="Hu J."/>
            <person name="Qiu J."/>
            <person name="Hong Q."/>
        </authorList>
    </citation>
    <scope>NUCLEOTIDE SEQUENCE [LARGE SCALE GENOMIC DNA]</scope>
    <source>
        <strain evidence="8">djl-6</strain>
    </source>
</reference>
<dbReference type="PROSITE" id="PS50977">
    <property type="entry name" value="HTH_TETR_2"/>
    <property type="match status" value="1"/>
</dbReference>
<keyword evidence="2" id="KW-0805">Transcription regulation</keyword>
<dbReference type="EMBL" id="CP096567">
    <property type="protein sequence ID" value="UPU46546.1"/>
    <property type="molecule type" value="Genomic_DNA"/>
</dbReference>
<gene>
    <name evidence="7" type="ORF">M0639_33025</name>
</gene>
<dbReference type="Proteomes" id="UP000831484">
    <property type="component" value="Plasmid pdjl-6-4"/>
</dbReference>
<dbReference type="InterPro" id="IPR009057">
    <property type="entry name" value="Homeodomain-like_sf"/>
</dbReference>
<evidence type="ECO:0000256" key="5">
    <source>
        <dbReference type="PROSITE-ProRule" id="PRU00335"/>
    </source>
</evidence>
<protein>
    <submittedName>
        <fullName evidence="7">TetR family transcriptional regulator C-terminal domain-containing protein</fullName>
    </submittedName>
</protein>
<evidence type="ECO:0000313" key="8">
    <source>
        <dbReference type="Proteomes" id="UP000831484"/>
    </source>
</evidence>
<dbReference type="PANTHER" id="PTHR30055">
    <property type="entry name" value="HTH-TYPE TRANSCRIPTIONAL REGULATOR RUTR"/>
    <property type="match status" value="1"/>
</dbReference>
<evidence type="ECO:0000256" key="1">
    <source>
        <dbReference type="ARBA" id="ARBA00022491"/>
    </source>
</evidence>
<keyword evidence="4" id="KW-0804">Transcription</keyword>
<dbReference type="PANTHER" id="PTHR30055:SF234">
    <property type="entry name" value="HTH-TYPE TRANSCRIPTIONAL REGULATOR BETI"/>
    <property type="match status" value="1"/>
</dbReference>
<evidence type="ECO:0000256" key="2">
    <source>
        <dbReference type="ARBA" id="ARBA00023015"/>
    </source>
</evidence>